<protein>
    <recommendedName>
        <fullName evidence="3">Glycosyltransferase</fullName>
    </recommendedName>
</protein>
<organism evidence="1 2">
    <name type="scientific">Rhizobium rhizogenes NBRC 13257</name>
    <dbReference type="NCBI Taxonomy" id="1220581"/>
    <lineage>
        <taxon>Bacteria</taxon>
        <taxon>Pseudomonadati</taxon>
        <taxon>Pseudomonadota</taxon>
        <taxon>Alphaproteobacteria</taxon>
        <taxon>Hyphomicrobiales</taxon>
        <taxon>Rhizobiaceae</taxon>
        <taxon>Rhizobium/Agrobacterium group</taxon>
        <taxon>Rhizobium</taxon>
    </lineage>
</organism>
<reference evidence="1 2" key="1">
    <citation type="submission" date="2014-05" db="EMBL/GenBank/DDBJ databases">
        <title>Whole genome shotgun sequence of Rhizobium rhizogenes NBRC 13257.</title>
        <authorList>
            <person name="Katano-Makiyama Y."/>
            <person name="Hosoyama A."/>
            <person name="Hashimoto M."/>
            <person name="Hosoyama Y."/>
            <person name="Noguchi M."/>
            <person name="Tsuchikane K."/>
            <person name="Kimura A."/>
            <person name="Ohji S."/>
            <person name="Ichikawa N."/>
            <person name="Yamazoe A."/>
            <person name="Fujita N."/>
        </authorList>
    </citation>
    <scope>NUCLEOTIDE SEQUENCE [LARGE SCALE GENOMIC DNA]</scope>
    <source>
        <strain evidence="1 2">NBRC 13257</strain>
    </source>
</reference>
<gene>
    <name evidence="1" type="ORF">RRH01S_03_04060</name>
</gene>
<dbReference type="Proteomes" id="UP000026941">
    <property type="component" value="Unassembled WGS sequence"/>
</dbReference>
<evidence type="ECO:0000313" key="1">
    <source>
        <dbReference type="EMBL" id="GAJ92332.1"/>
    </source>
</evidence>
<evidence type="ECO:0008006" key="3">
    <source>
        <dbReference type="Google" id="ProtNLM"/>
    </source>
</evidence>
<evidence type="ECO:0000313" key="2">
    <source>
        <dbReference type="Proteomes" id="UP000026941"/>
    </source>
</evidence>
<dbReference type="Gene3D" id="3.40.50.2000">
    <property type="entry name" value="Glycogen Phosphorylase B"/>
    <property type="match status" value="1"/>
</dbReference>
<name>A0AA87Q697_RHIRH</name>
<dbReference type="SUPFAM" id="SSF53756">
    <property type="entry name" value="UDP-Glycosyltransferase/glycogen phosphorylase"/>
    <property type="match status" value="1"/>
</dbReference>
<sequence length="361" mass="39937">MKERRLLYICGFAPHPNSSSSGQKIAFAKIEEFSKSFARIDVLYFINELEELDAGRALPPWPANVGDKIPMHITRSMRVAAGLLMPHLPMFVSVRRLAARREVARRLSDPAYTDFYSDFSQGSAVLSRRQLARFIVRQHDVVSKLYGRQADNAGGLKKFFYRMEAAKTRAWERGVWSSAAGIETLSEDDAALIRDAHPSTPVKCVPPMTTVALDPQMRTAATIVPGRMIFFGNMSRQENIDAVVWMARDILPQIHQRNPEAHLWIIGAHPSDEVLALSGPSIHVTGFIESPMELFAQAEIAVVPLRLGSGVKIKVIETIAAGIPTITTPVGAEGIPSHRLLMIAESALEFAESVCRALTRE</sequence>
<dbReference type="EMBL" id="BAYX01000003">
    <property type="protein sequence ID" value="GAJ92332.1"/>
    <property type="molecule type" value="Genomic_DNA"/>
</dbReference>
<dbReference type="Pfam" id="PF13692">
    <property type="entry name" value="Glyco_trans_1_4"/>
    <property type="match status" value="1"/>
</dbReference>
<accession>A0AA87Q697</accession>
<comment type="caution">
    <text evidence="1">The sequence shown here is derived from an EMBL/GenBank/DDBJ whole genome shotgun (WGS) entry which is preliminary data.</text>
</comment>
<proteinExistence type="predicted"/>
<dbReference type="AlphaFoldDB" id="A0AA87Q697"/>